<dbReference type="Proteomes" id="UP000789901">
    <property type="component" value="Unassembled WGS sequence"/>
</dbReference>
<evidence type="ECO:0000313" key="2">
    <source>
        <dbReference type="Proteomes" id="UP000789901"/>
    </source>
</evidence>
<feature type="non-terminal residue" evidence="1">
    <location>
        <position position="1"/>
    </location>
</feature>
<sequence length="46" mass="5319">TFNSKGKAEAESIVQELYYDMNSSYQSTTLEDNNEEFMDGTEEEDK</sequence>
<proteinExistence type="predicted"/>
<organism evidence="1 2">
    <name type="scientific">Gigaspora margarita</name>
    <dbReference type="NCBI Taxonomy" id="4874"/>
    <lineage>
        <taxon>Eukaryota</taxon>
        <taxon>Fungi</taxon>
        <taxon>Fungi incertae sedis</taxon>
        <taxon>Mucoromycota</taxon>
        <taxon>Glomeromycotina</taxon>
        <taxon>Glomeromycetes</taxon>
        <taxon>Diversisporales</taxon>
        <taxon>Gigasporaceae</taxon>
        <taxon>Gigaspora</taxon>
    </lineage>
</organism>
<dbReference type="EMBL" id="CAJVQB010103781">
    <property type="protein sequence ID" value="CAG8850991.1"/>
    <property type="molecule type" value="Genomic_DNA"/>
</dbReference>
<keyword evidence="2" id="KW-1185">Reference proteome</keyword>
<accession>A0ABN7XB36</accession>
<comment type="caution">
    <text evidence="1">The sequence shown here is derived from an EMBL/GenBank/DDBJ whole genome shotgun (WGS) entry which is preliminary data.</text>
</comment>
<name>A0ABN7XB36_GIGMA</name>
<gene>
    <name evidence="1" type="ORF">GMARGA_LOCUS40502</name>
</gene>
<reference evidence="1 2" key="1">
    <citation type="submission" date="2021-06" db="EMBL/GenBank/DDBJ databases">
        <authorList>
            <person name="Kallberg Y."/>
            <person name="Tangrot J."/>
            <person name="Rosling A."/>
        </authorList>
    </citation>
    <scope>NUCLEOTIDE SEQUENCE [LARGE SCALE GENOMIC DNA]</scope>
    <source>
        <strain evidence="1 2">120-4 pot B 10/14</strain>
    </source>
</reference>
<protein>
    <submittedName>
        <fullName evidence="1">42201_t:CDS:1</fullName>
    </submittedName>
</protein>
<feature type="non-terminal residue" evidence="1">
    <location>
        <position position="46"/>
    </location>
</feature>
<evidence type="ECO:0000313" key="1">
    <source>
        <dbReference type="EMBL" id="CAG8850991.1"/>
    </source>
</evidence>